<dbReference type="Proteomes" id="UP000583556">
    <property type="component" value="Unassembled WGS sequence"/>
</dbReference>
<accession>A0A7Y0BSD8</accession>
<evidence type="ECO:0000313" key="2">
    <source>
        <dbReference type="Proteomes" id="UP000583556"/>
    </source>
</evidence>
<organism evidence="1 2">
    <name type="scientific">Novosphingobium olei</name>
    <dbReference type="NCBI Taxonomy" id="2728851"/>
    <lineage>
        <taxon>Bacteria</taxon>
        <taxon>Pseudomonadati</taxon>
        <taxon>Pseudomonadota</taxon>
        <taxon>Alphaproteobacteria</taxon>
        <taxon>Sphingomonadales</taxon>
        <taxon>Sphingomonadaceae</taxon>
        <taxon>Novosphingobium</taxon>
    </lineage>
</organism>
<dbReference type="InterPro" id="IPR011738">
    <property type="entry name" value="Phage_CHP"/>
</dbReference>
<evidence type="ECO:0000313" key="1">
    <source>
        <dbReference type="EMBL" id="NML95425.1"/>
    </source>
</evidence>
<sequence length="184" mass="19634">MKRAIVAPPSLAPAALSELKAWLGITTGRDDAELTALLMAALDLCEGFTGTMPLQAGCEEVLAAAGDWQTLGTRPIQAMTGAARIALTGQRTALLPGDYEFDIGADGNGRFRLKVPVAETRIAVTFTAGLAATWSALPDPLRHGIMRLAAHEHRQRDAQNTSQRLAPPAAVAALWRPWRSMRLA</sequence>
<dbReference type="AlphaFoldDB" id="A0A7Y0BSD8"/>
<dbReference type="RefSeq" id="WP_169494628.1">
    <property type="nucleotide sequence ID" value="NZ_JABBGM010000009.1"/>
</dbReference>
<gene>
    <name evidence="1" type="ORF">HHL27_17245</name>
</gene>
<dbReference type="Gene3D" id="1.10.3230.30">
    <property type="entry name" value="Phage gp6-like head-tail connector protein"/>
    <property type="match status" value="1"/>
</dbReference>
<comment type="caution">
    <text evidence="1">The sequence shown here is derived from an EMBL/GenBank/DDBJ whole genome shotgun (WGS) entry which is preliminary data.</text>
</comment>
<dbReference type="CDD" id="cd08054">
    <property type="entry name" value="gp6"/>
    <property type="match status" value="1"/>
</dbReference>
<protein>
    <recommendedName>
        <fullName evidence="3">PhiE125 gp8 family phage protein</fullName>
    </recommendedName>
</protein>
<dbReference type="EMBL" id="JABBGM010000009">
    <property type="protein sequence ID" value="NML95425.1"/>
    <property type="molecule type" value="Genomic_DNA"/>
</dbReference>
<proteinExistence type="predicted"/>
<evidence type="ECO:0008006" key="3">
    <source>
        <dbReference type="Google" id="ProtNLM"/>
    </source>
</evidence>
<dbReference type="NCBIfam" id="TIGR02215">
    <property type="entry name" value="phage_chp_gp8"/>
    <property type="match status" value="1"/>
</dbReference>
<name>A0A7Y0BSD8_9SPHN</name>
<keyword evidence="2" id="KW-1185">Reference proteome</keyword>
<reference evidence="1 2" key="1">
    <citation type="submission" date="2020-04" db="EMBL/GenBank/DDBJ databases">
        <title>Novosphingobium sp. TW-4 isolated from soil.</title>
        <authorList>
            <person name="Dahal R.H."/>
            <person name="Chaudhary D.K."/>
        </authorList>
    </citation>
    <scope>NUCLEOTIDE SEQUENCE [LARGE SCALE GENOMIC DNA]</scope>
    <source>
        <strain evidence="1 2">TW-4</strain>
    </source>
</reference>